<dbReference type="EMBL" id="KL662129">
    <property type="protein sequence ID" value="KFM26509.1"/>
    <property type="molecule type" value="Genomic_DNA"/>
</dbReference>
<gene>
    <name evidence="5" type="ORF">F751_2096</name>
</gene>
<dbReference type="PROSITE" id="PS51444">
    <property type="entry name" value="FH2"/>
    <property type="match status" value="1"/>
</dbReference>
<feature type="compositionally biased region" description="Low complexity" evidence="3">
    <location>
        <begin position="671"/>
        <end position="681"/>
    </location>
</feature>
<feature type="compositionally biased region" description="Pro residues" evidence="3">
    <location>
        <begin position="550"/>
        <end position="581"/>
    </location>
</feature>
<dbReference type="Proteomes" id="UP000028924">
    <property type="component" value="Unassembled WGS sequence"/>
</dbReference>
<evidence type="ECO:0000313" key="6">
    <source>
        <dbReference type="Proteomes" id="UP000028924"/>
    </source>
</evidence>
<name>A0A087SLA5_AUXPR</name>
<keyword evidence="6" id="KW-1185">Reference proteome</keyword>
<dbReference type="InterPro" id="IPR042201">
    <property type="entry name" value="FH2_Formin_sf"/>
</dbReference>
<dbReference type="GO" id="GO:0005684">
    <property type="term" value="C:U2-type spliceosomal complex"/>
    <property type="evidence" value="ECO:0007669"/>
    <property type="project" value="TreeGrafter"/>
</dbReference>
<evidence type="ECO:0000256" key="2">
    <source>
        <dbReference type="RuleBase" id="RU361260"/>
    </source>
</evidence>
<dbReference type="InterPro" id="IPR016024">
    <property type="entry name" value="ARM-type_fold"/>
</dbReference>
<dbReference type="RefSeq" id="XP_011399447.1">
    <property type="nucleotide sequence ID" value="XM_011401145.1"/>
</dbReference>
<proteinExistence type="inferred from homology"/>
<evidence type="ECO:0000259" key="4">
    <source>
        <dbReference type="PROSITE" id="PS51444"/>
    </source>
</evidence>
<feature type="compositionally biased region" description="Polar residues" evidence="3">
    <location>
        <begin position="608"/>
        <end position="619"/>
    </location>
</feature>
<dbReference type="SUPFAM" id="SSF48371">
    <property type="entry name" value="ARM repeat"/>
    <property type="match status" value="1"/>
</dbReference>
<dbReference type="OrthoDB" id="360327at2759"/>
<reference evidence="5 6" key="1">
    <citation type="journal article" date="2014" name="BMC Genomics">
        <title>Oil accumulation mechanisms of the oleaginous microalga Chlorella protothecoides revealed through its genome, transcriptomes, and proteomes.</title>
        <authorList>
            <person name="Gao C."/>
            <person name="Wang Y."/>
            <person name="Shen Y."/>
            <person name="Yan D."/>
            <person name="He X."/>
            <person name="Dai J."/>
            <person name="Wu Q."/>
        </authorList>
    </citation>
    <scope>NUCLEOTIDE SEQUENCE [LARGE SCALE GENOMIC DNA]</scope>
    <source>
        <strain evidence="5 6">0710</strain>
    </source>
</reference>
<accession>A0A087SLA5</accession>
<comment type="similarity">
    <text evidence="1">Belongs to the CWC16 family.</text>
</comment>
<organism evidence="5 6">
    <name type="scientific">Auxenochlorella protothecoides</name>
    <name type="common">Green microalga</name>
    <name type="synonym">Chlorella protothecoides</name>
    <dbReference type="NCBI Taxonomy" id="3075"/>
    <lineage>
        <taxon>Eukaryota</taxon>
        <taxon>Viridiplantae</taxon>
        <taxon>Chlorophyta</taxon>
        <taxon>core chlorophytes</taxon>
        <taxon>Trebouxiophyceae</taxon>
        <taxon>Chlorellales</taxon>
        <taxon>Chlorellaceae</taxon>
        <taxon>Auxenochlorella</taxon>
    </lineage>
</organism>
<feature type="compositionally biased region" description="Pro residues" evidence="3">
    <location>
        <begin position="530"/>
        <end position="541"/>
    </location>
</feature>
<feature type="compositionally biased region" description="Low complexity" evidence="3">
    <location>
        <begin position="507"/>
        <end position="529"/>
    </location>
</feature>
<dbReference type="SMART" id="SM00498">
    <property type="entry name" value="FH2"/>
    <property type="match status" value="1"/>
</dbReference>
<evidence type="ECO:0000313" key="5">
    <source>
        <dbReference type="EMBL" id="KFM26509.1"/>
    </source>
</evidence>
<feature type="compositionally biased region" description="Low complexity" evidence="3">
    <location>
        <begin position="1280"/>
        <end position="1303"/>
    </location>
</feature>
<dbReference type="GO" id="GO:0000398">
    <property type="term" value="P:mRNA splicing, via spliceosome"/>
    <property type="evidence" value="ECO:0007669"/>
    <property type="project" value="InterPro"/>
</dbReference>
<comment type="similarity">
    <text evidence="2">Belongs to the formin-like family.</text>
</comment>
<dbReference type="SUPFAM" id="SSF101447">
    <property type="entry name" value="Formin homology 2 domain (FH2 domain)"/>
    <property type="match status" value="1"/>
</dbReference>
<dbReference type="Gene3D" id="1.20.58.2220">
    <property type="entry name" value="Formin, FH2 domain"/>
    <property type="match status" value="1"/>
</dbReference>
<feature type="compositionally biased region" description="Gly residues" evidence="3">
    <location>
        <begin position="1084"/>
        <end position="1117"/>
    </location>
</feature>
<dbReference type="InterPro" id="IPR015425">
    <property type="entry name" value="FH2_Formin"/>
</dbReference>
<feature type="compositionally biased region" description="Pro residues" evidence="3">
    <location>
        <begin position="588"/>
        <end position="603"/>
    </location>
</feature>
<evidence type="ECO:0000256" key="1">
    <source>
        <dbReference type="ARBA" id="ARBA00005595"/>
    </source>
</evidence>
<dbReference type="GeneID" id="23613487"/>
<dbReference type="eggNOG" id="KOG2990">
    <property type="taxonomic scope" value="Eukaryota"/>
</dbReference>
<dbReference type="PANTHER" id="PTHR12111:SF2">
    <property type="entry name" value="SPLICING FACTOR YJU2B-RELATED"/>
    <property type="match status" value="1"/>
</dbReference>
<dbReference type="GO" id="GO:0071014">
    <property type="term" value="C:post-mRNA release spliceosomal complex"/>
    <property type="evidence" value="ECO:0007669"/>
    <property type="project" value="TreeGrafter"/>
</dbReference>
<evidence type="ECO:0000256" key="3">
    <source>
        <dbReference type="SAM" id="MobiDB-lite"/>
    </source>
</evidence>
<dbReference type="Pfam" id="PF02181">
    <property type="entry name" value="FH2"/>
    <property type="match status" value="1"/>
</dbReference>
<dbReference type="PANTHER" id="PTHR12111">
    <property type="entry name" value="SPLICING FACTOR YJU2"/>
    <property type="match status" value="1"/>
</dbReference>
<dbReference type="Gene3D" id="1.25.10.10">
    <property type="entry name" value="Leucine-rich Repeat Variant"/>
    <property type="match status" value="1"/>
</dbReference>
<feature type="domain" description="FH2" evidence="4">
    <location>
        <begin position="821"/>
        <end position="1295"/>
    </location>
</feature>
<dbReference type="STRING" id="3075.A0A087SLA5"/>
<dbReference type="Pfam" id="PF04502">
    <property type="entry name" value="Saf4_Yju2"/>
    <property type="match status" value="1"/>
</dbReference>
<dbReference type="eggNOG" id="KOG1922">
    <property type="taxonomic scope" value="Eukaryota"/>
</dbReference>
<feature type="region of interest" description="Disordered" evidence="3">
    <location>
        <begin position="1078"/>
        <end position="1137"/>
    </location>
</feature>
<dbReference type="KEGG" id="apro:F751_2096"/>
<dbReference type="InterPro" id="IPR007590">
    <property type="entry name" value="Saf4/Yju2"/>
</dbReference>
<sequence>MSTLAAARADNFYYPPGWDPSKGNLNKFNNSHGALGDRARKLDQGILVIRFEMPFNVWCTGCGHLIGKGVRFNAEKKQVGMYHTTRVWSFSMRAPCCQQRIEVHTDPKNAEYQLVTGARRKVESFNAEAAGTLELDSAAERHAVLADPLARLEHAGLDQARASEARAMVGALRRDSTARYKDDYETNKTLRRALRGVRKDEGARESQRRALGLPSSVRLLPGSRADALRAAAVDYGAGGGPGGEAGFQRDWKAARARIKAADAFGGPAPKRKLRAAPGVKLALSKPQYLVKRSLEGYQPLAMRGMIKQRASKVSAPALLRVRPTRRDSNPEMACSMLRQTPAASTLLDLNECLVFSTPNWLRVFVGLQGPAFLLEALLLHLRLWTECDPFFTAAALESVAAALQALHSLVSSAPGMCACLDRPAFLPAVCASLDPGAPGTTQLSMQLLARACLFSGTGYRLTLRTLLRCFGTGAVGGPWAVWAPGEAEGSGGARRAQELVSGGKGGVSASAMPRAPAAGTAGPARTGVGAPPPAPPPPPPGGRQGRGTPRTPPPPPPLPPGAGQGRPPPWTPPPPPPPPPSAGGMPSKRPPQAPPPPPPPPPGVQRRASPTTLSKSAPKSSLLERPRLDNGTAVAEAVAIPTTPLAQTEGESPGGRQVLESSTGLEPGSQPASPTPAAAREPAPPPQPLSSQMAKALGTSLGAEPPAPSPRADPALTFLEGPHGRRPLLPLLMSIIQGQVAGGALDLDLTDQCLRLLVIVCTSPEGDAGDNPRLRRSFVKQLVELGLFKAMADLREFGNAFVTAPAVVGASDVEAPRYPAVDPGPPPGRKLRAFFWDKIPEQRVEGTFWETHPPAYDSLDLLSLEQAFGAVQPRRASAPTPSPGSSPRTQALAVLDLKLATAIGIRMSRLRAPWRAVPAAAAAFDPRLLASGEDVDALLHCIPTPDQAAALESYVAAGGDAAALADAEALALALGRLPRLAPRLRALAAALGGPTVLADAGAALAAHAAAAAELRGSSTLHALLARVLALGNVLNHGGRLGAAPGFRLRGLAKLNDTRALDGKATLLSWLAGQGAAQEPCVGRSRGGGGDGLGGGGVGGDGVQRPGDGGGAAAGTGDRGMCAPPPATSPGGELQQRRAAPPTLLAARLPALASPRLRIPLADVAEQLGELDRQLAAARVEVERARCGVAAGNSGAHEGAVAPNPDAVFLQAVEARVTELSAATAAALAQLEAVRGVVAAAAAFFGENAAAVAASEQELWADLQAFISAYTAAEKACHARAAAASPSPRRGSGALGRSARRASGLDGGTGARDLSAALDAAAA</sequence>
<feature type="region of interest" description="Disordered" evidence="3">
    <location>
        <begin position="1280"/>
        <end position="1311"/>
    </location>
</feature>
<protein>
    <recommendedName>
        <fullName evidence="2">Formin-like protein</fullName>
    </recommendedName>
</protein>
<feature type="region of interest" description="Disordered" evidence="3">
    <location>
        <begin position="487"/>
        <end position="719"/>
    </location>
</feature>
<dbReference type="InterPro" id="IPR011989">
    <property type="entry name" value="ARM-like"/>
</dbReference>